<feature type="region of interest" description="Disordered" evidence="1">
    <location>
        <begin position="351"/>
        <end position="405"/>
    </location>
</feature>
<accession>A0A7E4VW75</accession>
<feature type="compositionally biased region" description="Basic and acidic residues" evidence="1">
    <location>
        <begin position="369"/>
        <end position="399"/>
    </location>
</feature>
<sequence length="405" mass="47013">MATLKDHMLVEIATTLCERARPDVRMVFIDALPSIEAFIFSGKGPFYAFRRVFMDNVIITFVSSNMVRMAYRDFRWQLTSAFLNTLFTKWARKVNMEAFEWLYASPRTGYSKMLAENCDMEELCIANHRFNDWATILKAFPKLITLQISGLNFPSMLSIASTELTFLKEVTFGGCSTENGFLDAHEALSNHQAKCPNLETVEYVTLSLKHIKFPETVASISSIKHLLIDTRVQCCTPLDFSFLTSAQKMFPNLESVDIDSDVHCRCDVRYQNPRKLEFVKSFYEAFESLSFGFFIKVTYSERFSCYQKDLDALRQFFATKGKIDGRPKKFTVETSVPRKRLTYEVDVTIEPDPADYPPYDSEAEAEEAEDRKRLDDHDFYYKYGRMKDDDDEEEHHSYEEDSDDE</sequence>
<dbReference type="Gene3D" id="3.80.10.10">
    <property type="entry name" value="Ribonuclease Inhibitor"/>
    <property type="match status" value="1"/>
</dbReference>
<reference evidence="3" key="2">
    <citation type="submission" date="2020-10" db="UniProtKB">
        <authorList>
            <consortium name="WormBaseParasite"/>
        </authorList>
    </citation>
    <scope>IDENTIFICATION</scope>
</reference>
<dbReference type="InterPro" id="IPR032675">
    <property type="entry name" value="LRR_dom_sf"/>
</dbReference>
<keyword evidence="2" id="KW-1185">Reference proteome</keyword>
<protein>
    <submittedName>
        <fullName evidence="3">CRAL-TRIO domain-containing protein</fullName>
    </submittedName>
</protein>
<dbReference type="WBParaSite" id="Pan_g4140.t1">
    <property type="protein sequence ID" value="Pan_g4140.t1"/>
    <property type="gene ID" value="Pan_g4140"/>
</dbReference>
<evidence type="ECO:0000313" key="2">
    <source>
        <dbReference type="Proteomes" id="UP000492821"/>
    </source>
</evidence>
<dbReference type="AlphaFoldDB" id="A0A7E4VW75"/>
<proteinExistence type="predicted"/>
<organism evidence="2 3">
    <name type="scientific">Panagrellus redivivus</name>
    <name type="common">Microworm</name>
    <dbReference type="NCBI Taxonomy" id="6233"/>
    <lineage>
        <taxon>Eukaryota</taxon>
        <taxon>Metazoa</taxon>
        <taxon>Ecdysozoa</taxon>
        <taxon>Nematoda</taxon>
        <taxon>Chromadorea</taxon>
        <taxon>Rhabditida</taxon>
        <taxon>Tylenchina</taxon>
        <taxon>Panagrolaimomorpha</taxon>
        <taxon>Panagrolaimoidea</taxon>
        <taxon>Panagrolaimidae</taxon>
        <taxon>Panagrellus</taxon>
    </lineage>
</organism>
<name>A0A7E4VW75_PANRE</name>
<dbReference type="Proteomes" id="UP000492821">
    <property type="component" value="Unassembled WGS sequence"/>
</dbReference>
<dbReference type="SUPFAM" id="SSF52047">
    <property type="entry name" value="RNI-like"/>
    <property type="match status" value="1"/>
</dbReference>
<evidence type="ECO:0000313" key="3">
    <source>
        <dbReference type="WBParaSite" id="Pan_g4140.t1"/>
    </source>
</evidence>
<evidence type="ECO:0000256" key="1">
    <source>
        <dbReference type="SAM" id="MobiDB-lite"/>
    </source>
</evidence>
<reference evidence="2" key="1">
    <citation type="journal article" date="2013" name="Genetics">
        <title>The draft genome and transcriptome of Panagrellus redivivus are shaped by the harsh demands of a free-living lifestyle.</title>
        <authorList>
            <person name="Srinivasan J."/>
            <person name="Dillman A.R."/>
            <person name="Macchietto M.G."/>
            <person name="Heikkinen L."/>
            <person name="Lakso M."/>
            <person name="Fracchia K.M."/>
            <person name="Antoshechkin I."/>
            <person name="Mortazavi A."/>
            <person name="Wong G."/>
            <person name="Sternberg P.W."/>
        </authorList>
    </citation>
    <scope>NUCLEOTIDE SEQUENCE [LARGE SCALE GENOMIC DNA]</scope>
    <source>
        <strain evidence="2">MT8872</strain>
    </source>
</reference>